<feature type="non-terminal residue" evidence="2">
    <location>
        <position position="1"/>
    </location>
</feature>
<evidence type="ECO:0000313" key="2">
    <source>
        <dbReference type="EMBL" id="KAF4699638.1"/>
    </source>
</evidence>
<reference evidence="2 3" key="1">
    <citation type="submission" date="2020-04" db="EMBL/GenBank/DDBJ databases">
        <title>Perkinsus olseni comparative genomics.</title>
        <authorList>
            <person name="Bogema D.R."/>
        </authorList>
    </citation>
    <scope>NUCLEOTIDE SEQUENCE [LARGE SCALE GENOMIC DNA]</scope>
    <source>
        <strain evidence="2">ATCC PRA-205</strain>
    </source>
</reference>
<gene>
    <name evidence="2" type="ORF">FOZ62_016739</name>
</gene>
<dbReference type="Proteomes" id="UP000574390">
    <property type="component" value="Unassembled WGS sequence"/>
</dbReference>
<comment type="caution">
    <text evidence="2">The sequence shown here is derived from an EMBL/GenBank/DDBJ whole genome shotgun (WGS) entry which is preliminary data.</text>
</comment>
<feature type="region of interest" description="Disordered" evidence="1">
    <location>
        <begin position="338"/>
        <end position="359"/>
    </location>
</feature>
<evidence type="ECO:0000256" key="1">
    <source>
        <dbReference type="SAM" id="MobiDB-lite"/>
    </source>
</evidence>
<organism evidence="2 3">
    <name type="scientific">Perkinsus olseni</name>
    <name type="common">Perkinsus atlanticus</name>
    <dbReference type="NCBI Taxonomy" id="32597"/>
    <lineage>
        <taxon>Eukaryota</taxon>
        <taxon>Sar</taxon>
        <taxon>Alveolata</taxon>
        <taxon>Perkinsozoa</taxon>
        <taxon>Perkinsea</taxon>
        <taxon>Perkinsida</taxon>
        <taxon>Perkinsidae</taxon>
        <taxon>Perkinsus</taxon>
    </lineage>
</organism>
<accession>A0A7J6PU88</accession>
<proteinExistence type="predicted"/>
<evidence type="ECO:0000313" key="3">
    <source>
        <dbReference type="Proteomes" id="UP000574390"/>
    </source>
</evidence>
<dbReference type="AlphaFoldDB" id="A0A7J6PU88"/>
<feature type="region of interest" description="Disordered" evidence="1">
    <location>
        <begin position="115"/>
        <end position="143"/>
    </location>
</feature>
<feature type="compositionally biased region" description="Basic and acidic residues" evidence="1">
    <location>
        <begin position="423"/>
        <end position="440"/>
    </location>
</feature>
<protein>
    <submittedName>
        <fullName evidence="2">Uncharacterized protein</fullName>
    </submittedName>
</protein>
<sequence length="990" mass="109226">MTLPLVPLMSFGGERSTRSDALRSSRVSEVDLLPPRYRPRQAAIEKRQVTIQGPQIAERRSGWNDRFYLGKIPEYDPLRDSSCAAYRVMLRRKRERTTKGKTSFKVSRVFLSSSHGVSAATKGRRRAPTVGRQQPGPKPPDSALQREQLVSQLIHHIRQCWRSFGIPESHQRHYAEAFFHSRTKPNFLLAEADQLARDAAPVQSVIKAVLRRESTIQKLDQIDKVVSEQPSALDSASLRSELVTNLLALREASIRCVEAVVKWRESLIPRAAVPSSGSPGEGTTTGMPPLWTDANSNVNYLIKMKTDTLWLADASFHRLFAFSSRSDPFLVSPSVAPTTNRARVPEPSSERVGAAPRRAPRRTVHLPLHKNQIVRIQECEMSLLQEAVLDLAQEQALVSTEPVTMDASRDVPPASNSDSGESSARRVDVRETSDLSKSADDEQIDASSEGVTTHPEVTYSPARCSNDVMRAEFEKYVSTEAHPVSISSTRGTWELVEAAVYGRQGTTTRGGPSQASWWWVLGEDGKRIGLVVYHLKTHLAPQIHIVHISVKDLSFMDMVVTSLRSHIFERYPEVTTIRATLWYIENPTAEEGSKERYSLDKEIEASFQRAHFRWYQLTQEADGRRGQVMNSRRNTEELGDPVGLADGDVTVANDGTLQLQTCTLSPMTVGDRTSDRDSVCGAVNPIALAGALVKAEIAPDDLPTDMPSRSSALLRRLMEEVLNGDVGLYMPGLADDDDSQPRPYPNRSPIAESCRGIWKRCCNGCWYDFTTERWSKALSAFVQSIEDVAVASSAPVSAVFGITVSLSVHVPYLVCDGELLAEEGQGYLLPVQFIARNDKSSPSTIFFIPTSDEEVLLAIMPNAGDTSQGGILHVAAEALSGASRVESPAYTHIVLPRFLEEKMSTSNVLRGIEIPPSTPDGESPTAADRRCKIAGSVEFTRLSMIAACSKDRSLGFLRESVEPSKVARICSEEPFIIAVCHASLDDLDIP</sequence>
<feature type="region of interest" description="Disordered" evidence="1">
    <location>
        <begin position="402"/>
        <end position="460"/>
    </location>
</feature>
<dbReference type="EMBL" id="JABANM010034429">
    <property type="protein sequence ID" value="KAF4699638.1"/>
    <property type="molecule type" value="Genomic_DNA"/>
</dbReference>
<name>A0A7J6PU88_PEROL</name>